<name>A0ABV4NA80_9VIBR</name>
<comment type="subcellular location">
    <subcellularLocation>
        <location evidence="1 5">Cell membrane</location>
        <topology evidence="1 5">Multi-pass membrane protein</topology>
    </subcellularLocation>
</comment>
<accession>A0ABV4NA80</accession>
<keyword evidence="3 5" id="KW-1133">Transmembrane helix</keyword>
<dbReference type="CDD" id="cd06261">
    <property type="entry name" value="TM_PBP2"/>
    <property type="match status" value="1"/>
</dbReference>
<feature type="transmembrane region" description="Helical" evidence="5">
    <location>
        <begin position="21"/>
        <end position="42"/>
    </location>
</feature>
<evidence type="ECO:0000256" key="3">
    <source>
        <dbReference type="ARBA" id="ARBA00022989"/>
    </source>
</evidence>
<feature type="transmembrane region" description="Helical" evidence="5">
    <location>
        <begin position="310"/>
        <end position="332"/>
    </location>
</feature>
<dbReference type="Gene3D" id="1.10.3720.10">
    <property type="entry name" value="MetI-like"/>
    <property type="match status" value="1"/>
</dbReference>
<evidence type="ECO:0000256" key="5">
    <source>
        <dbReference type="RuleBase" id="RU363032"/>
    </source>
</evidence>
<keyword evidence="8" id="KW-1185">Reference proteome</keyword>
<dbReference type="PANTHER" id="PTHR30325:SF0">
    <property type="entry name" value="INNER MEMBRANE ABC TRANSPORTER PERMEASE PROTEIN YEJE"/>
    <property type="match status" value="1"/>
</dbReference>
<evidence type="ECO:0000259" key="6">
    <source>
        <dbReference type="PROSITE" id="PS50928"/>
    </source>
</evidence>
<dbReference type="Pfam" id="PF00528">
    <property type="entry name" value="BPD_transp_1"/>
    <property type="match status" value="1"/>
</dbReference>
<dbReference type="Proteomes" id="UP001570417">
    <property type="component" value="Unassembled WGS sequence"/>
</dbReference>
<evidence type="ECO:0000313" key="8">
    <source>
        <dbReference type="Proteomes" id="UP001570417"/>
    </source>
</evidence>
<evidence type="ECO:0000313" key="7">
    <source>
        <dbReference type="EMBL" id="MFA0568325.1"/>
    </source>
</evidence>
<dbReference type="EMBL" id="JBFRUW010000023">
    <property type="protein sequence ID" value="MFA0568325.1"/>
    <property type="molecule type" value="Genomic_DNA"/>
</dbReference>
<gene>
    <name evidence="7" type="ORF">AB4566_08550</name>
</gene>
<evidence type="ECO:0000256" key="4">
    <source>
        <dbReference type="ARBA" id="ARBA00023136"/>
    </source>
</evidence>
<feature type="transmembrane region" description="Helical" evidence="5">
    <location>
        <begin position="209"/>
        <end position="226"/>
    </location>
</feature>
<feature type="transmembrane region" description="Helical" evidence="5">
    <location>
        <begin position="263"/>
        <end position="290"/>
    </location>
</feature>
<feature type="transmembrane region" description="Helical" evidence="5">
    <location>
        <begin position="146"/>
        <end position="172"/>
    </location>
</feature>
<keyword evidence="4 5" id="KW-0472">Membrane</keyword>
<proteinExistence type="inferred from homology"/>
<reference evidence="7 8" key="1">
    <citation type="journal article" date="2024" name="ISME J.">
        <title>Tailless and filamentous prophages are predominant in marine Vibrio.</title>
        <authorList>
            <person name="Steensen K."/>
            <person name="Seneca J."/>
            <person name="Bartlau N."/>
            <person name="Yu X.A."/>
            <person name="Hussain F.A."/>
            <person name="Polz M.F."/>
        </authorList>
    </citation>
    <scope>NUCLEOTIDE SEQUENCE [LARGE SCALE GENOMIC DNA]</scope>
    <source>
        <strain evidence="7 8">10N.222.51.A1</strain>
    </source>
</reference>
<dbReference type="SUPFAM" id="SSF161098">
    <property type="entry name" value="MetI-like"/>
    <property type="match status" value="1"/>
</dbReference>
<sequence length="348" mass="39941">MMQIDPLTKKKLKRFRSIKRSYYSFIVLTALVLLSSIAEVFVNNKALIVSYDGNWYFPTYTHVVTGRTLGQDYDYEANYRELREQFKVQDEGNWVLMPIVPWDPYEQDFDGVNYPPTAPSFEQQHYLGTDQSGRDVLARLIYGFRIAIWFAMLTLAISYTIGVLVGSLMGYLGGRFDLVMQRVIEVWSMVPFLYVIMIMVSIIQPSFFLFVFINVLFGWISITWYMRTMTYKEKAREYVTAARAQGAGMFRVIIKHILPNTMVMIVTLAPFGIVANITTLTALDYLGLGLMPPTPSWGDLLQQGKSNLDAYWIISSVVFAIVSVLTMVTFIGEGVREAFDPKKFTRYI</sequence>
<feature type="transmembrane region" description="Helical" evidence="5">
    <location>
        <begin position="184"/>
        <end position="203"/>
    </location>
</feature>
<feature type="domain" description="ABC transmembrane type-1" evidence="6">
    <location>
        <begin position="144"/>
        <end position="332"/>
    </location>
</feature>
<dbReference type="InterPro" id="IPR000515">
    <property type="entry name" value="MetI-like"/>
</dbReference>
<evidence type="ECO:0000256" key="1">
    <source>
        <dbReference type="ARBA" id="ARBA00004651"/>
    </source>
</evidence>
<comment type="similarity">
    <text evidence="5">Belongs to the binding-protein-dependent transport system permease family.</text>
</comment>
<dbReference type="PANTHER" id="PTHR30325">
    <property type="entry name" value="MEMBRANE COMPONENT OF ABC TRANSPORTER"/>
    <property type="match status" value="1"/>
</dbReference>
<comment type="caution">
    <text evidence="7">The sequence shown here is derived from an EMBL/GenBank/DDBJ whole genome shotgun (WGS) entry which is preliminary data.</text>
</comment>
<organism evidence="7 8">
    <name type="scientific">Vibrio gallaecicus</name>
    <dbReference type="NCBI Taxonomy" id="552386"/>
    <lineage>
        <taxon>Bacteria</taxon>
        <taxon>Pseudomonadati</taxon>
        <taxon>Pseudomonadota</taxon>
        <taxon>Gammaproteobacteria</taxon>
        <taxon>Vibrionales</taxon>
        <taxon>Vibrionaceae</taxon>
        <taxon>Vibrio</taxon>
    </lineage>
</organism>
<dbReference type="InterPro" id="IPR035906">
    <property type="entry name" value="MetI-like_sf"/>
</dbReference>
<keyword evidence="2 5" id="KW-0812">Transmembrane</keyword>
<keyword evidence="5" id="KW-0813">Transport</keyword>
<evidence type="ECO:0000256" key="2">
    <source>
        <dbReference type="ARBA" id="ARBA00022692"/>
    </source>
</evidence>
<protein>
    <submittedName>
        <fullName evidence="7">ABC transporter permease</fullName>
    </submittedName>
</protein>
<dbReference type="PROSITE" id="PS50928">
    <property type="entry name" value="ABC_TM1"/>
    <property type="match status" value="1"/>
</dbReference>